<reference evidence="5" key="1">
    <citation type="submission" date="2016-10" db="EMBL/GenBank/DDBJ databases">
        <authorList>
            <person name="Jeantristanb JTB J.-T."/>
            <person name="Ricardo R."/>
        </authorList>
    </citation>
    <scope>NUCLEOTIDE SEQUENCE [LARGE SCALE GENOMIC DNA]</scope>
</reference>
<dbReference type="InterPro" id="IPR005062">
    <property type="entry name" value="SAC3/GANP/THP3_conserved"/>
</dbReference>
<evidence type="ECO:0000256" key="1">
    <source>
        <dbReference type="SAM" id="MobiDB-lite"/>
    </source>
</evidence>
<feature type="compositionally biased region" description="Polar residues" evidence="1">
    <location>
        <begin position="806"/>
        <end position="815"/>
    </location>
</feature>
<keyword evidence="5" id="KW-1185">Reference proteome</keyword>
<evidence type="ECO:0000313" key="4">
    <source>
        <dbReference type="EMBL" id="SCZ87839.1"/>
    </source>
</evidence>
<evidence type="ECO:0000259" key="3">
    <source>
        <dbReference type="PROSITE" id="PS51205"/>
    </source>
</evidence>
<dbReference type="InterPro" id="IPR045107">
    <property type="entry name" value="SAC3/GANP/THP3"/>
</dbReference>
<feature type="region of interest" description="Disordered" evidence="1">
    <location>
        <begin position="1446"/>
        <end position="1479"/>
    </location>
</feature>
<dbReference type="Pfam" id="PF03399">
    <property type="entry name" value="SAC3_GANP"/>
    <property type="match status" value="1"/>
</dbReference>
<feature type="region of interest" description="Disordered" evidence="1">
    <location>
        <begin position="1511"/>
        <end position="1589"/>
    </location>
</feature>
<protein>
    <submittedName>
        <fullName evidence="4">BZ3500_MvSof-1268-A1-R1_Chr2-3g05307 protein</fullName>
    </submittedName>
</protein>
<feature type="region of interest" description="Disordered" evidence="1">
    <location>
        <begin position="805"/>
        <end position="878"/>
    </location>
</feature>
<feature type="compositionally biased region" description="Basic and acidic residues" evidence="1">
    <location>
        <begin position="1537"/>
        <end position="1548"/>
    </location>
</feature>
<proteinExistence type="predicted"/>
<dbReference type="PROSITE" id="PS51205">
    <property type="entry name" value="VPS9"/>
    <property type="match status" value="1"/>
</dbReference>
<dbReference type="SUPFAM" id="SSF109993">
    <property type="entry name" value="VPS9 domain"/>
    <property type="match status" value="1"/>
</dbReference>
<feature type="region of interest" description="Disordered" evidence="1">
    <location>
        <begin position="453"/>
        <end position="602"/>
    </location>
</feature>
<feature type="compositionally biased region" description="Polar residues" evidence="1">
    <location>
        <begin position="1151"/>
        <end position="1164"/>
    </location>
</feature>
<dbReference type="GO" id="GO:0005634">
    <property type="term" value="C:nucleus"/>
    <property type="evidence" value="ECO:0007669"/>
    <property type="project" value="TreeGrafter"/>
</dbReference>
<organism evidence="4 5">
    <name type="scientific">Microbotryum saponariae</name>
    <dbReference type="NCBI Taxonomy" id="289078"/>
    <lineage>
        <taxon>Eukaryota</taxon>
        <taxon>Fungi</taxon>
        <taxon>Dikarya</taxon>
        <taxon>Basidiomycota</taxon>
        <taxon>Pucciniomycotina</taxon>
        <taxon>Microbotryomycetes</taxon>
        <taxon>Microbotryales</taxon>
        <taxon>Microbotryaceae</taxon>
        <taxon>Microbotryum</taxon>
    </lineage>
</organism>
<feature type="compositionally biased region" description="Low complexity" evidence="1">
    <location>
        <begin position="1249"/>
        <end position="1265"/>
    </location>
</feature>
<dbReference type="InterPro" id="IPR003123">
    <property type="entry name" value="VPS9"/>
</dbReference>
<dbReference type="InterPro" id="IPR037191">
    <property type="entry name" value="VPS9_dom_sf"/>
</dbReference>
<gene>
    <name evidence="4" type="ORF">BZ3500_MVSOF-1268-A1-R1_CHR2-3G05307</name>
</gene>
<feature type="compositionally biased region" description="Polar residues" evidence="1">
    <location>
        <begin position="533"/>
        <end position="568"/>
    </location>
</feature>
<dbReference type="STRING" id="289078.A0A2X0L910"/>
<dbReference type="PANTHER" id="PTHR12436">
    <property type="entry name" value="80 KDA MCM3-ASSOCIATED PROTEIN"/>
    <property type="match status" value="1"/>
</dbReference>
<dbReference type="Proteomes" id="UP000249723">
    <property type="component" value="Unassembled WGS sequence"/>
</dbReference>
<sequence>MATTNNTWPPALKAFVNDTFAKCTDNNRPAVERELKALIFDAFKRSKEELWNIDWSKVELESLKPPSKKRKLTSPLRVPRIAHKASSIVHSSPASYGITHGLENHRREERARRFNNGSPLGNGVASTSSSFAANPPGRLAQAGVNPLFHSSTPEPDSVYDPNVIDWDHHTIVGTSTVLEKRFLRLTSVPDPSTIRPLPVLKKSFEVLKRKWKDGEVTYPWICDQFKSMRQDLTVQRIKNEFVVQVYEIHGRLALENGDLGEFNQCQGQLRDLFKLGIPGHREEFLAYRILYLLYSRNRAELNATLGSLTPEDTKHKAVAHALAVRLASSQGNYAKFFRLFKSAPGMNGYLMDPMVDRERVSGLVLLTKSYLDIELTFLASQFAFQKSVKGPNNTYIEVDDLDDLIAFLTKHNASQFKPFTPGTPDANKRLDCKTVQGSLQLALAKFTKVDIKGQVRTTSPSPNPNTGSLGRSSARRTLRQSSNEILSAHPLLASPPPHQTELNLGASTGPGNGTGPLGAVAGGGVGGTYPVYSRSTTTGSGMPTRTSSLHQDDGSSTMGDTLPSSPLTTAAPPLVSRPSNSTLPYARPSARIQDSSSSSMTPTTRAYARSISEAQEKLQGQQLKAEVQALGLGNDSVGAMMVNRLVGAFAKGKKADWSGVLGALTGNERAVLLLPAEKIPSNTTLSSSFFIDHLALVKELPSTSTSTKAPRKAFVTLGGMRGFIDQNEIVFASHCPLDSTRDLNEPKVLRSVGDPLVSPPKDSQLTGSSTLTSSSILHSLHQDVTSASYPSIFLISTISKLAIPRPSSSRGATVGTTGGRSVPTGSSTSSRLAALFAKPTNDDLPPVVPAPPGLLSSTTTLTSEQSTRTTPTSTTTSRHHLDVSVLTIGKAIRTKEMQKDVLRGTLDGIRKGLKSIEGCNENAIIERVVAFVQKIIPNPSTTPGINSTSTTPSIEEIAELYQDLSDATRVDLGRSIRTMMIASKGGDQSLFGASDFATLETRVDEALERVEQLLTNVLYDRLYSPSQASDAQEDDKLSSRIRGLRAMDLSLDHLGVDLDAPQANEEWAKEPRTMRKSLEDVISLVGKELDRLSTDEEGLRSPKAKLGIFVGVHQLIVDQLSELPPVPLKKDLSVNAASGRGGEVEMDDATSLMTTGSDSRSLSPTREVEEDEDSLLKTPTAATHKAAERDGLSPPAVPEMSLAGSELEPSVEEALSSSVFDLKPPRETTPTPGSAASSKPTSIVEERTSTAASSSKASSIRSRKAPASSSADLILPLLIYATLQHDPPLPSHLKYAQRFRAESLMRGEASYCATNIQAVIEFLTTVELSSLGMIEPSASTNKTPLESGSTTTTGANSFLSSLSTRTSRASSISSLRKTTTQTLSQQVTSRELDQFVDQANRSLVNVVGMLFGPGGFAPKTIEDVKSVLDGAGNAVAKKATGGYLRRTGKGNKTGTNQVEESETLGVGSEGIKEGKGSGKEREMVDFVPGATDDLEHPVEDYVEPDHMQEVEAEPTTTTTTGTIASDQRSIRSISSILRRDATDERPSLGERIASFPGLSRFGSSGGNGVTGVEKQATNSSTTTLASSGVKPSTGGFFSSTFASTSPSRSRRSTLSSLNNVEGITPMTAAAAAATMGVRPAARFLGIQVEELRVGQVGELLEEYQRLAKAFVALQEASMGGRLEGGMGEVEEGI</sequence>
<evidence type="ECO:0000313" key="5">
    <source>
        <dbReference type="Proteomes" id="UP000249723"/>
    </source>
</evidence>
<feature type="compositionally biased region" description="Polar residues" evidence="1">
    <location>
        <begin position="1338"/>
        <end position="1356"/>
    </location>
</feature>
<feature type="compositionally biased region" description="Polar residues" evidence="1">
    <location>
        <begin position="455"/>
        <end position="471"/>
    </location>
</feature>
<dbReference type="Pfam" id="PF02204">
    <property type="entry name" value="VPS9"/>
    <property type="match status" value="1"/>
</dbReference>
<dbReference type="Gene3D" id="1.25.40.990">
    <property type="match status" value="1"/>
</dbReference>
<feature type="compositionally biased region" description="Low complexity" evidence="1">
    <location>
        <begin position="856"/>
        <end position="876"/>
    </location>
</feature>
<feature type="domain" description="PCI" evidence="2">
    <location>
        <begin position="258"/>
        <end position="448"/>
    </location>
</feature>
<feature type="compositionally biased region" description="Polar residues" evidence="1">
    <location>
        <begin position="592"/>
        <end position="602"/>
    </location>
</feature>
<feature type="compositionally biased region" description="Polar residues" evidence="1">
    <location>
        <begin position="1228"/>
        <end position="1241"/>
    </location>
</feature>
<accession>A0A2X0L910</accession>
<name>A0A2X0L910_9BASI</name>
<feature type="compositionally biased region" description="Gly residues" evidence="1">
    <location>
        <begin position="508"/>
        <end position="527"/>
    </location>
</feature>
<feature type="compositionally biased region" description="Basic and acidic residues" evidence="1">
    <location>
        <begin position="1470"/>
        <end position="1479"/>
    </location>
</feature>
<feature type="domain" description="VPS9" evidence="3">
    <location>
        <begin position="1031"/>
        <end position="1332"/>
    </location>
</feature>
<feature type="region of interest" description="Disordered" evidence="1">
    <location>
        <begin position="1338"/>
        <end position="1357"/>
    </location>
</feature>
<dbReference type="PROSITE" id="PS50250">
    <property type="entry name" value="PCI"/>
    <property type="match status" value="1"/>
</dbReference>
<dbReference type="EMBL" id="FMWP01000011">
    <property type="protein sequence ID" value="SCZ87839.1"/>
    <property type="molecule type" value="Genomic_DNA"/>
</dbReference>
<feature type="region of interest" description="Disordered" evidence="1">
    <location>
        <begin position="1139"/>
        <end position="1265"/>
    </location>
</feature>
<dbReference type="OrthoDB" id="10264848at2759"/>
<dbReference type="InterPro" id="IPR000717">
    <property type="entry name" value="PCI_dom"/>
</dbReference>
<dbReference type="Gene3D" id="1.20.1050.80">
    <property type="entry name" value="VPS9 domain"/>
    <property type="match status" value="1"/>
</dbReference>
<evidence type="ECO:0000259" key="2">
    <source>
        <dbReference type="PROSITE" id="PS50250"/>
    </source>
</evidence>
<dbReference type="PANTHER" id="PTHR12436:SF4">
    <property type="entry name" value="LEUKOCYTE RECEPTOR CLUSTER MEMBER 8"/>
    <property type="match status" value="1"/>
</dbReference>
<feature type="compositionally biased region" description="Low complexity" evidence="1">
    <location>
        <begin position="1576"/>
        <end position="1589"/>
    </location>
</feature>